<comment type="pathway">
    <text evidence="5">Cofactor biosynthesis; adenosylcobalamin biosynthesis; adenosylcobalamin from cob(II)yrinate a,c-diamide: step 6/7.</text>
</comment>
<comment type="pathway">
    <text evidence="6">Cofactor biosynthesis; adenosylcobalamin biosynthesis; adenosylcobalamin from cob(II)yrinate a,c-diamide: step 5/7.</text>
</comment>
<keyword evidence="14" id="KW-0067">ATP-binding</keyword>
<evidence type="ECO:0000256" key="8">
    <source>
        <dbReference type="ARBA" id="ARBA00012016"/>
    </source>
</evidence>
<evidence type="ECO:0000256" key="2">
    <source>
        <dbReference type="ARBA" id="ARBA00000711"/>
    </source>
</evidence>
<organism evidence="18 19">
    <name type="scientific">Kineothrix sedimenti</name>
    <dbReference type="NCBI Taxonomy" id="3123317"/>
    <lineage>
        <taxon>Bacteria</taxon>
        <taxon>Bacillati</taxon>
        <taxon>Bacillota</taxon>
        <taxon>Clostridia</taxon>
        <taxon>Lachnospirales</taxon>
        <taxon>Lachnospiraceae</taxon>
        <taxon>Kineothrix</taxon>
    </lineage>
</organism>
<sequence>MVIIISGGSGSGKSAYAEKKILSLRGAEPLYYLATMQIYDTEGKKKVERHRKLREGKGFVTIEQPLNVGAAADAVEEQASVLLECMSNLAANEMFANAETGLPEVSQVEERVMGSVRMLAERTKHLVIVTNNVFEDGNSYDEGTMRYMETLGRINCRLAELADEVTEVVAGIPVEVK</sequence>
<keyword evidence="15" id="KW-0342">GTP-binding</keyword>
<evidence type="ECO:0000256" key="15">
    <source>
        <dbReference type="ARBA" id="ARBA00023134"/>
    </source>
</evidence>
<reference evidence="18 19" key="1">
    <citation type="submission" date="2024-02" db="EMBL/GenBank/DDBJ databases">
        <title>Bacterial strain from lacustrine sediment.</title>
        <authorList>
            <person name="Petit C."/>
            <person name="Fadhlaoui K."/>
        </authorList>
    </citation>
    <scope>NUCLEOTIDE SEQUENCE [LARGE SCALE GENOMIC DNA]</scope>
    <source>
        <strain evidence="18 19">IPX-CK</strain>
    </source>
</reference>
<keyword evidence="10" id="KW-0169">Cobalamin biosynthesis</keyword>
<protein>
    <recommendedName>
        <fullName evidence="16">Adenosylcobinamide kinase</fullName>
        <ecNumber evidence="8">2.7.1.156</ecNumber>
        <ecNumber evidence="9">2.7.7.62</ecNumber>
    </recommendedName>
    <alternativeName>
        <fullName evidence="17">Adenosylcobinamide-phosphate guanylyltransferase</fullName>
    </alternativeName>
</protein>
<evidence type="ECO:0000256" key="4">
    <source>
        <dbReference type="ARBA" id="ARBA00003889"/>
    </source>
</evidence>
<dbReference type="SUPFAM" id="SSF52540">
    <property type="entry name" value="P-loop containing nucleoside triphosphate hydrolases"/>
    <property type="match status" value="1"/>
</dbReference>
<evidence type="ECO:0000256" key="10">
    <source>
        <dbReference type="ARBA" id="ARBA00022573"/>
    </source>
</evidence>
<name>A0ABZ3F1D7_9FIRM</name>
<keyword evidence="11" id="KW-0808">Transferase</keyword>
<dbReference type="EC" id="2.7.1.156" evidence="8"/>
<dbReference type="InterPro" id="IPR027417">
    <property type="entry name" value="P-loop_NTPase"/>
</dbReference>
<accession>A0ABZ3F1D7</accession>
<comment type="catalytic activity">
    <reaction evidence="1">
        <text>adenosylcob(III)inamide + ATP = adenosylcob(III)inamide phosphate + ADP + H(+)</text>
        <dbReference type="Rhea" id="RHEA:15769"/>
        <dbReference type="ChEBI" id="CHEBI:2480"/>
        <dbReference type="ChEBI" id="CHEBI:15378"/>
        <dbReference type="ChEBI" id="CHEBI:30616"/>
        <dbReference type="ChEBI" id="CHEBI:58502"/>
        <dbReference type="ChEBI" id="CHEBI:456216"/>
        <dbReference type="EC" id="2.7.1.156"/>
    </reaction>
</comment>
<dbReference type="EC" id="2.7.7.62" evidence="9"/>
<evidence type="ECO:0000256" key="13">
    <source>
        <dbReference type="ARBA" id="ARBA00022777"/>
    </source>
</evidence>
<evidence type="ECO:0000256" key="9">
    <source>
        <dbReference type="ARBA" id="ARBA00012523"/>
    </source>
</evidence>
<dbReference type="PIRSF" id="PIRSF006135">
    <property type="entry name" value="CobU"/>
    <property type="match status" value="1"/>
</dbReference>
<dbReference type="CDD" id="cd00544">
    <property type="entry name" value="CobU"/>
    <property type="match status" value="1"/>
</dbReference>
<evidence type="ECO:0000256" key="14">
    <source>
        <dbReference type="ARBA" id="ARBA00022840"/>
    </source>
</evidence>
<comment type="catalytic activity">
    <reaction evidence="3">
        <text>adenosylcob(III)inamide + GTP = adenosylcob(III)inamide phosphate + GDP + H(+)</text>
        <dbReference type="Rhea" id="RHEA:15765"/>
        <dbReference type="ChEBI" id="CHEBI:2480"/>
        <dbReference type="ChEBI" id="CHEBI:15378"/>
        <dbReference type="ChEBI" id="CHEBI:37565"/>
        <dbReference type="ChEBI" id="CHEBI:58189"/>
        <dbReference type="ChEBI" id="CHEBI:58502"/>
        <dbReference type="EC" id="2.7.1.156"/>
    </reaction>
</comment>
<evidence type="ECO:0000313" key="18">
    <source>
        <dbReference type="EMBL" id="XAH75604.1"/>
    </source>
</evidence>
<keyword evidence="19" id="KW-1185">Reference proteome</keyword>
<dbReference type="GO" id="GO:0016779">
    <property type="term" value="F:nucleotidyltransferase activity"/>
    <property type="evidence" value="ECO:0007669"/>
    <property type="project" value="UniProtKB-KW"/>
</dbReference>
<comment type="similarity">
    <text evidence="7">Belongs to the CobU/CobP family.</text>
</comment>
<evidence type="ECO:0000256" key="16">
    <source>
        <dbReference type="ARBA" id="ARBA00029570"/>
    </source>
</evidence>
<comment type="catalytic activity">
    <reaction evidence="2">
        <text>adenosylcob(III)inamide phosphate + GTP + H(+) = adenosylcob(III)inamide-GDP + diphosphate</text>
        <dbReference type="Rhea" id="RHEA:22712"/>
        <dbReference type="ChEBI" id="CHEBI:15378"/>
        <dbReference type="ChEBI" id="CHEBI:33019"/>
        <dbReference type="ChEBI" id="CHEBI:37565"/>
        <dbReference type="ChEBI" id="CHEBI:58502"/>
        <dbReference type="ChEBI" id="CHEBI:60487"/>
        <dbReference type="EC" id="2.7.7.62"/>
    </reaction>
</comment>
<dbReference type="Gene3D" id="3.40.50.300">
    <property type="entry name" value="P-loop containing nucleotide triphosphate hydrolases"/>
    <property type="match status" value="1"/>
</dbReference>
<dbReference type="Proteomes" id="UP001451571">
    <property type="component" value="Chromosome"/>
</dbReference>
<dbReference type="Pfam" id="PF02283">
    <property type="entry name" value="CobU"/>
    <property type="match status" value="1"/>
</dbReference>
<dbReference type="EMBL" id="CP146256">
    <property type="protein sequence ID" value="XAH75604.1"/>
    <property type="molecule type" value="Genomic_DNA"/>
</dbReference>
<keyword evidence="18" id="KW-0548">Nucleotidyltransferase</keyword>
<dbReference type="GO" id="GO:0016301">
    <property type="term" value="F:kinase activity"/>
    <property type="evidence" value="ECO:0007669"/>
    <property type="project" value="UniProtKB-KW"/>
</dbReference>
<comment type="function">
    <text evidence="4">Catalyzes ATP-dependent phosphorylation of adenosylcobinamide and addition of GMP to adenosylcobinamide phosphate.</text>
</comment>
<dbReference type="RefSeq" id="WP_342759171.1">
    <property type="nucleotide sequence ID" value="NZ_CP146256.1"/>
</dbReference>
<evidence type="ECO:0000256" key="11">
    <source>
        <dbReference type="ARBA" id="ARBA00022679"/>
    </source>
</evidence>
<evidence type="ECO:0000256" key="1">
    <source>
        <dbReference type="ARBA" id="ARBA00000312"/>
    </source>
</evidence>
<evidence type="ECO:0000256" key="17">
    <source>
        <dbReference type="ARBA" id="ARBA00030571"/>
    </source>
</evidence>
<gene>
    <name evidence="18" type="ORF">V6984_07555</name>
</gene>
<keyword evidence="13 18" id="KW-0418">Kinase</keyword>
<proteinExistence type="inferred from homology"/>
<dbReference type="PANTHER" id="PTHR34848">
    <property type="match status" value="1"/>
</dbReference>
<keyword evidence="12" id="KW-0547">Nucleotide-binding</keyword>
<evidence type="ECO:0000256" key="5">
    <source>
        <dbReference type="ARBA" id="ARBA00004692"/>
    </source>
</evidence>
<evidence type="ECO:0000256" key="6">
    <source>
        <dbReference type="ARBA" id="ARBA00005159"/>
    </source>
</evidence>
<evidence type="ECO:0000256" key="3">
    <source>
        <dbReference type="ARBA" id="ARBA00001522"/>
    </source>
</evidence>
<evidence type="ECO:0000313" key="19">
    <source>
        <dbReference type="Proteomes" id="UP001451571"/>
    </source>
</evidence>
<dbReference type="PANTHER" id="PTHR34848:SF1">
    <property type="entry name" value="BIFUNCTIONAL ADENOSYLCOBALAMIN BIOSYNTHESIS PROTEIN COBU"/>
    <property type="match status" value="1"/>
</dbReference>
<evidence type="ECO:0000256" key="12">
    <source>
        <dbReference type="ARBA" id="ARBA00022741"/>
    </source>
</evidence>
<dbReference type="InterPro" id="IPR003203">
    <property type="entry name" value="CobU/CobP"/>
</dbReference>
<evidence type="ECO:0000256" key="7">
    <source>
        <dbReference type="ARBA" id="ARBA00007490"/>
    </source>
</evidence>